<name>H3GJG1_PHYRM</name>
<dbReference type="GO" id="GO:0006078">
    <property type="term" value="P:(1-&gt;6)-beta-D-glucan biosynthetic process"/>
    <property type="evidence" value="ECO:0000318"/>
    <property type="project" value="GO_Central"/>
</dbReference>
<dbReference type="PANTHER" id="PTHR31361:SF1">
    <property type="entry name" value="BETA-GLUCAN SYNTHESIS-ASSOCIATED PROTEIN KRE6-RELATED"/>
    <property type="match status" value="1"/>
</dbReference>
<evidence type="ECO:0000256" key="5">
    <source>
        <dbReference type="SAM" id="MobiDB-lite"/>
    </source>
</evidence>
<keyword evidence="7" id="KW-0732">Signal</keyword>
<dbReference type="EMBL" id="DS566014">
    <property type="status" value="NOT_ANNOTATED_CDS"/>
    <property type="molecule type" value="Genomic_DNA"/>
</dbReference>
<feature type="transmembrane region" description="Helical" evidence="6">
    <location>
        <begin position="654"/>
        <end position="674"/>
    </location>
</feature>
<dbReference type="GO" id="GO:0071555">
    <property type="term" value="P:cell wall organization"/>
    <property type="evidence" value="ECO:0007669"/>
    <property type="project" value="UniProtKB-KW"/>
</dbReference>
<dbReference type="InterPro" id="IPR005629">
    <property type="entry name" value="Skn1/Kre6/Sbg1"/>
</dbReference>
<keyword evidence="4" id="KW-0961">Cell wall biogenesis/degradation</keyword>
<evidence type="ECO:0000256" key="6">
    <source>
        <dbReference type="SAM" id="Phobius"/>
    </source>
</evidence>
<dbReference type="VEuPathDB" id="FungiDB:KRP23_5871"/>
<dbReference type="STRING" id="164328.H3GJG1"/>
<feature type="chain" id="PRO_5003587289" description="GH16 domain-containing protein" evidence="7">
    <location>
        <begin position="19"/>
        <end position="742"/>
    </location>
</feature>
<comment type="subcellular location">
    <subcellularLocation>
        <location evidence="1">Membrane</location>
    </subcellularLocation>
</comment>
<evidence type="ECO:0000256" key="7">
    <source>
        <dbReference type="SAM" id="SignalP"/>
    </source>
</evidence>
<keyword evidence="3" id="KW-0325">Glycoprotein</keyword>
<dbReference type="VEuPathDB" id="FungiDB:KRP23_11853"/>
<dbReference type="Pfam" id="PF03935">
    <property type="entry name" value="SKN1_KRE6_Sbg1"/>
    <property type="match status" value="2"/>
</dbReference>
<organism evidence="8 9">
    <name type="scientific">Phytophthora ramorum</name>
    <name type="common">Sudden oak death agent</name>
    <dbReference type="NCBI Taxonomy" id="164328"/>
    <lineage>
        <taxon>Eukaryota</taxon>
        <taxon>Sar</taxon>
        <taxon>Stramenopiles</taxon>
        <taxon>Oomycota</taxon>
        <taxon>Peronosporomycetes</taxon>
        <taxon>Peronosporales</taxon>
        <taxon>Peronosporaceae</taxon>
        <taxon>Phytophthora</taxon>
    </lineage>
</organism>
<dbReference type="VEuPathDB" id="FungiDB:KRP22_14056"/>
<evidence type="ECO:0000313" key="8">
    <source>
        <dbReference type="EnsemblProtists" id="Phyra76304"/>
    </source>
</evidence>
<evidence type="ECO:0000256" key="4">
    <source>
        <dbReference type="ARBA" id="ARBA00023316"/>
    </source>
</evidence>
<dbReference type="AlphaFoldDB" id="H3GJG1"/>
<dbReference type="EnsemblProtists" id="Phyra76304">
    <property type="protein sequence ID" value="Phyra76304"/>
    <property type="gene ID" value="Phyra76304"/>
</dbReference>
<dbReference type="Gene3D" id="2.60.120.200">
    <property type="match status" value="2"/>
</dbReference>
<evidence type="ECO:0000256" key="3">
    <source>
        <dbReference type="ARBA" id="ARBA00023180"/>
    </source>
</evidence>
<feature type="region of interest" description="Disordered" evidence="5">
    <location>
        <begin position="705"/>
        <end position="742"/>
    </location>
</feature>
<dbReference type="SUPFAM" id="SSF49899">
    <property type="entry name" value="Concanavalin A-like lectins/glucanases"/>
    <property type="match status" value="2"/>
</dbReference>
<dbReference type="eggNOG" id="ENOG502QR13">
    <property type="taxonomic scope" value="Eukaryota"/>
</dbReference>
<accession>H3GJG1</accession>
<keyword evidence="9" id="KW-1185">Reference proteome</keyword>
<keyword evidence="2 6" id="KW-0472">Membrane</keyword>
<evidence type="ECO:0000313" key="9">
    <source>
        <dbReference type="Proteomes" id="UP000005238"/>
    </source>
</evidence>
<feature type="signal peptide" evidence="7">
    <location>
        <begin position="1"/>
        <end position="18"/>
    </location>
</feature>
<dbReference type="OMA" id="YTYNECN"/>
<evidence type="ECO:0008006" key="10">
    <source>
        <dbReference type="Google" id="ProtNLM"/>
    </source>
</evidence>
<feature type="compositionally biased region" description="Basic and acidic residues" evidence="5">
    <location>
        <begin position="730"/>
        <end position="742"/>
    </location>
</feature>
<dbReference type="HOGENOM" id="CLU_018379_2_0_1"/>
<protein>
    <recommendedName>
        <fullName evidence="10">GH16 domain-containing protein</fullName>
    </recommendedName>
</protein>
<reference evidence="9" key="1">
    <citation type="journal article" date="2006" name="Science">
        <title>Phytophthora genome sequences uncover evolutionary origins and mechanisms of pathogenesis.</title>
        <authorList>
            <person name="Tyler B.M."/>
            <person name="Tripathy S."/>
            <person name="Zhang X."/>
            <person name="Dehal P."/>
            <person name="Jiang R.H."/>
            <person name="Aerts A."/>
            <person name="Arredondo F.D."/>
            <person name="Baxter L."/>
            <person name="Bensasson D."/>
            <person name="Beynon J.L."/>
            <person name="Chapman J."/>
            <person name="Damasceno C.M."/>
            <person name="Dorrance A.E."/>
            <person name="Dou D."/>
            <person name="Dickerman A.W."/>
            <person name="Dubchak I.L."/>
            <person name="Garbelotto M."/>
            <person name="Gijzen M."/>
            <person name="Gordon S.G."/>
            <person name="Govers F."/>
            <person name="Grunwald N.J."/>
            <person name="Huang W."/>
            <person name="Ivors K.L."/>
            <person name="Jones R.W."/>
            <person name="Kamoun S."/>
            <person name="Krampis K."/>
            <person name="Lamour K.H."/>
            <person name="Lee M.K."/>
            <person name="McDonald W.H."/>
            <person name="Medina M."/>
            <person name="Meijer H.J."/>
            <person name="Nordberg E.K."/>
            <person name="Maclean D.J."/>
            <person name="Ospina-Giraldo M.D."/>
            <person name="Morris P.F."/>
            <person name="Phuntumart V."/>
            <person name="Putnam N.H."/>
            <person name="Rash S."/>
            <person name="Rose J.K."/>
            <person name="Sakihama Y."/>
            <person name="Salamov A.A."/>
            <person name="Savidor A."/>
            <person name="Scheuring C.F."/>
            <person name="Smith B.M."/>
            <person name="Sobral B.W."/>
            <person name="Terry A."/>
            <person name="Torto-Alalibo T.A."/>
            <person name="Win J."/>
            <person name="Xu Z."/>
            <person name="Zhang H."/>
            <person name="Grigoriev I.V."/>
            <person name="Rokhsar D.S."/>
            <person name="Boore J.L."/>
        </authorList>
    </citation>
    <scope>NUCLEOTIDE SEQUENCE [LARGE SCALE GENOMIC DNA]</scope>
    <source>
        <strain evidence="9">Pr102</strain>
    </source>
</reference>
<dbReference type="InterPro" id="IPR013320">
    <property type="entry name" value="ConA-like_dom_sf"/>
</dbReference>
<dbReference type="VEuPathDB" id="FungiDB:KRP22_14067"/>
<evidence type="ECO:0000256" key="2">
    <source>
        <dbReference type="ARBA" id="ARBA00023136"/>
    </source>
</evidence>
<keyword evidence="6" id="KW-1133">Transmembrane helix</keyword>
<dbReference type="InParanoid" id="H3GJG1"/>
<dbReference type="GO" id="GO:0005789">
    <property type="term" value="C:endoplasmic reticulum membrane"/>
    <property type="evidence" value="ECO:0000318"/>
    <property type="project" value="GO_Central"/>
</dbReference>
<dbReference type="GO" id="GO:0015926">
    <property type="term" value="F:glucosidase activity"/>
    <property type="evidence" value="ECO:0000318"/>
    <property type="project" value="GO_Central"/>
</dbReference>
<dbReference type="PANTHER" id="PTHR31361">
    <property type="entry name" value="BETA-GLUCAN SYNTHESIS-ASSOCIATED PROTEIN KRE6-RELATED"/>
    <property type="match status" value="1"/>
</dbReference>
<dbReference type="FunFam" id="2.60.120.200:FF:000157">
    <property type="entry name" value="Beta-glucan synthesis-associated protein SKN1"/>
    <property type="match status" value="1"/>
</dbReference>
<dbReference type="Proteomes" id="UP000005238">
    <property type="component" value="Unassembled WGS sequence"/>
</dbReference>
<proteinExistence type="predicted"/>
<keyword evidence="6" id="KW-0812">Transmembrane</keyword>
<sequence length="742" mass="80864">MTRMALGVAFALVGTASGSTSYTTKSGILPWVDPDTPSSAQTYTSSRGDTWTLTMSDEFNVEGRSFEAGDDHLWTALEKADGVNSALEVYSKNMTGTECDSNDNCYFYINTTDETIEETVWNNYISPPGYETVYFYYRSGMVQSWNKFCFQGGMIEVKVQLPGAVTNDSGNPDVETGSTTVRAANIDYYPTWPGIWLMGNLGRAIFSASTSSMWPYTYNECNETIFDSQNQRISACDNDPGSGLNANQGRGAPEIDILEGGGTAISSSIQVGPGMPDDFRMLEDNTTSSSYCFYGYDCTTEGANNQDVPTEYYWNLRGHKSWYQGLRYGANNICDVEEDDVQSFATINASLAEGITDNACTMELCPASYDVNGDMGYVDNGTVHWGINTNGTCFPKQNAYMGAYLCSPGNTDSECTASSGSTSSSSEFSYQMDAVSTDWEVHMAAYLDWVTYTVEWVTGDYGYVRWEVENQVIFEIPAEALTNPPQDTAQMNPKKIMIEEPMYVIFNVALSSSWGSSPPNAGSGSCRGDGSSSADNAICDSFPMYLKIDYIRLYQDVSDTTDMAIGCDPSSHPTKQWIEDNIGDYTDTDNPDTSVSGMAFCNSDDDCTVGTSSVITGTCNSDGRCECSSDSWTGPRCTEVASASDDETLFGPPLLVSIIVAIVIIAVAVCVIVYKRRESKRILSKAQEQQAATEQIKELNKTASMMAEASTSKGEKSASVAWNAEASGSKTDKRDDYTTNFV</sequence>
<dbReference type="GO" id="GO:0005886">
    <property type="term" value="C:plasma membrane"/>
    <property type="evidence" value="ECO:0000318"/>
    <property type="project" value="GO_Central"/>
</dbReference>
<reference evidence="8" key="2">
    <citation type="submission" date="2015-06" db="UniProtKB">
        <authorList>
            <consortium name="EnsemblProtists"/>
        </authorList>
    </citation>
    <scope>IDENTIFICATION</scope>
    <source>
        <strain evidence="8">Pr102</strain>
    </source>
</reference>
<evidence type="ECO:0000256" key="1">
    <source>
        <dbReference type="ARBA" id="ARBA00004370"/>
    </source>
</evidence>